<proteinExistence type="predicted"/>
<protein>
    <submittedName>
        <fullName evidence="1">Uncharacterized protein</fullName>
    </submittedName>
</protein>
<geneLocation type="plasmid" evidence="1 2">
    <name>p11801_2</name>
</geneLocation>
<gene>
    <name evidence="1" type="ORF">DOP62_14110</name>
</gene>
<sequence>MARGKLEPGMVPCQPLDPLPRGAKSGTRPIAVRLPLDIEKMLLSLDSADRVRIMRRGVIQAALENWPEGEALPEWVDEFIKQCQQQSQ</sequence>
<evidence type="ECO:0000313" key="2">
    <source>
        <dbReference type="Proteomes" id="UP000267249"/>
    </source>
</evidence>
<reference evidence="1" key="1">
    <citation type="submission" date="2024-01" db="EMBL/GenBank/DDBJ databases">
        <title>De novo genome assembly and pan-genome analysis of the fast-growing Indian isolates of Synechococcus elongatus: Potential chassis for bioproduction.</title>
        <authorList>
            <person name="Jain V.S."/>
            <person name="Schubert M.G."/>
            <person name="Pritam P."/>
            <person name="Sarnaik A.P."/>
            <person name="Jaiswal D."/>
            <person name="Church G.M."/>
            <person name="Wangikar P."/>
        </authorList>
    </citation>
    <scope>NUCLEOTIDE SEQUENCE</scope>
    <source>
        <strain evidence="1">PCC 11801</strain>
    </source>
</reference>
<organism evidence="1 2">
    <name type="scientific">Synechococcus elongatus PCC 11801</name>
    <dbReference type="NCBI Taxonomy" id="2219813"/>
    <lineage>
        <taxon>Bacteria</taxon>
        <taxon>Bacillati</taxon>
        <taxon>Cyanobacteriota</taxon>
        <taxon>Cyanophyceae</taxon>
        <taxon>Synechococcales</taxon>
        <taxon>Synechococcaceae</taxon>
        <taxon>Synechococcus</taxon>
    </lineage>
</organism>
<name>A0ACD5A2Z1_SYNEL</name>
<dbReference type="EMBL" id="CP143529">
    <property type="protein sequence ID" value="WVS92220.1"/>
    <property type="molecule type" value="Genomic_DNA"/>
</dbReference>
<accession>A0ACD5A2Z1</accession>
<evidence type="ECO:0000313" key="1">
    <source>
        <dbReference type="EMBL" id="WVS92220.1"/>
    </source>
</evidence>
<keyword evidence="1" id="KW-0614">Plasmid</keyword>
<dbReference type="Proteomes" id="UP000267249">
    <property type="component" value="Plasmid p11801_2"/>
</dbReference>